<feature type="transmembrane region" description="Helical" evidence="7">
    <location>
        <begin position="367"/>
        <end position="386"/>
    </location>
</feature>
<dbReference type="RefSeq" id="XP_013321461.1">
    <property type="nucleotide sequence ID" value="XM_013466007.1"/>
</dbReference>
<feature type="domain" description="Major facilitator superfamily (MFS) profile" evidence="8">
    <location>
        <begin position="1"/>
        <end position="486"/>
    </location>
</feature>
<keyword evidence="5 7" id="KW-0472">Membrane</keyword>
<evidence type="ECO:0000256" key="6">
    <source>
        <dbReference type="SAM" id="MobiDB-lite"/>
    </source>
</evidence>
<dbReference type="PANTHER" id="PTHR23504:SF15">
    <property type="entry name" value="MAJOR FACILITATOR SUPERFAMILY (MFS) PROFILE DOMAIN-CONTAINING PROTEIN"/>
    <property type="match status" value="1"/>
</dbReference>
<gene>
    <name evidence="9" type="ORF">PV05_01059</name>
</gene>
<dbReference type="InterPro" id="IPR020846">
    <property type="entry name" value="MFS_dom"/>
</dbReference>
<evidence type="ECO:0000256" key="1">
    <source>
        <dbReference type="ARBA" id="ARBA00004141"/>
    </source>
</evidence>
<feature type="transmembrane region" description="Helical" evidence="7">
    <location>
        <begin position="67"/>
        <end position="91"/>
    </location>
</feature>
<evidence type="ECO:0000313" key="10">
    <source>
        <dbReference type="Proteomes" id="UP000054342"/>
    </source>
</evidence>
<dbReference type="GO" id="GO:0016020">
    <property type="term" value="C:membrane"/>
    <property type="evidence" value="ECO:0007669"/>
    <property type="project" value="UniProtKB-SubCell"/>
</dbReference>
<dbReference type="Gene3D" id="1.20.1250.20">
    <property type="entry name" value="MFS general substrate transporter like domains"/>
    <property type="match status" value="1"/>
</dbReference>
<feature type="compositionally biased region" description="Basic and acidic residues" evidence="6">
    <location>
        <begin position="231"/>
        <end position="240"/>
    </location>
</feature>
<protein>
    <recommendedName>
        <fullName evidence="8">Major facilitator superfamily (MFS) profile domain-containing protein</fullName>
    </recommendedName>
</protein>
<evidence type="ECO:0000256" key="2">
    <source>
        <dbReference type="ARBA" id="ARBA00022448"/>
    </source>
</evidence>
<dbReference type="Pfam" id="PF07690">
    <property type="entry name" value="MFS_1"/>
    <property type="match status" value="1"/>
</dbReference>
<feature type="transmembrane region" description="Helical" evidence="7">
    <location>
        <begin position="7"/>
        <end position="26"/>
    </location>
</feature>
<feature type="region of interest" description="Disordered" evidence="6">
    <location>
        <begin position="231"/>
        <end position="262"/>
    </location>
</feature>
<feature type="transmembrane region" description="Helical" evidence="7">
    <location>
        <begin position="168"/>
        <end position="189"/>
    </location>
</feature>
<dbReference type="Proteomes" id="UP000054342">
    <property type="component" value="Unassembled WGS sequence"/>
</dbReference>
<dbReference type="AlphaFoldDB" id="A0A0D2DF02"/>
<evidence type="ECO:0000313" key="9">
    <source>
        <dbReference type="EMBL" id="KIW60877.1"/>
    </source>
</evidence>
<dbReference type="OrthoDB" id="10262656at2759"/>
<keyword evidence="4 7" id="KW-1133">Transmembrane helix</keyword>
<reference evidence="9 10" key="1">
    <citation type="submission" date="2015-01" db="EMBL/GenBank/DDBJ databases">
        <title>The Genome Sequence of Exophiala xenobiotica CBS118157.</title>
        <authorList>
            <consortium name="The Broad Institute Genomics Platform"/>
            <person name="Cuomo C."/>
            <person name="de Hoog S."/>
            <person name="Gorbushina A."/>
            <person name="Stielow B."/>
            <person name="Teixiera M."/>
            <person name="Abouelleil A."/>
            <person name="Chapman S.B."/>
            <person name="Priest M."/>
            <person name="Young S.K."/>
            <person name="Wortman J."/>
            <person name="Nusbaum C."/>
            <person name="Birren B."/>
        </authorList>
    </citation>
    <scope>NUCLEOTIDE SEQUENCE [LARGE SCALE GENOMIC DNA]</scope>
    <source>
        <strain evidence="9 10">CBS 118157</strain>
    </source>
</reference>
<dbReference type="GO" id="GO:0022857">
    <property type="term" value="F:transmembrane transporter activity"/>
    <property type="evidence" value="ECO:0007669"/>
    <property type="project" value="InterPro"/>
</dbReference>
<keyword evidence="3 7" id="KW-0812">Transmembrane</keyword>
<dbReference type="InterPro" id="IPR011701">
    <property type="entry name" value="MFS"/>
</dbReference>
<dbReference type="GeneID" id="25322967"/>
<feature type="transmembrane region" description="Helical" evidence="7">
    <location>
        <begin position="32"/>
        <end position="55"/>
    </location>
</feature>
<feature type="transmembrane region" description="Helical" evidence="7">
    <location>
        <begin position="124"/>
        <end position="147"/>
    </location>
</feature>
<feature type="compositionally biased region" description="Basic and acidic residues" evidence="6">
    <location>
        <begin position="252"/>
        <end position="262"/>
    </location>
</feature>
<keyword evidence="10" id="KW-1185">Reference proteome</keyword>
<evidence type="ECO:0000256" key="3">
    <source>
        <dbReference type="ARBA" id="ARBA00022692"/>
    </source>
</evidence>
<dbReference type="SUPFAM" id="SSF103473">
    <property type="entry name" value="MFS general substrate transporter"/>
    <property type="match status" value="1"/>
</dbReference>
<dbReference type="InterPro" id="IPR036259">
    <property type="entry name" value="MFS_trans_sf"/>
</dbReference>
<organism evidence="9 10">
    <name type="scientific">Exophiala xenobiotica</name>
    <dbReference type="NCBI Taxonomy" id="348802"/>
    <lineage>
        <taxon>Eukaryota</taxon>
        <taxon>Fungi</taxon>
        <taxon>Dikarya</taxon>
        <taxon>Ascomycota</taxon>
        <taxon>Pezizomycotina</taxon>
        <taxon>Eurotiomycetes</taxon>
        <taxon>Chaetothyriomycetidae</taxon>
        <taxon>Chaetothyriales</taxon>
        <taxon>Herpotrichiellaceae</taxon>
        <taxon>Exophiala</taxon>
    </lineage>
</organism>
<comment type="subcellular location">
    <subcellularLocation>
        <location evidence="1">Membrane</location>
        <topology evidence="1">Multi-pass membrane protein</topology>
    </subcellularLocation>
</comment>
<dbReference type="HOGENOM" id="CLU_001265_54_5_1"/>
<dbReference type="EMBL" id="KN847317">
    <property type="protein sequence ID" value="KIW60877.1"/>
    <property type="molecule type" value="Genomic_DNA"/>
</dbReference>
<accession>A0A0D2DF02</accession>
<name>A0A0D2DF02_9EURO</name>
<evidence type="ECO:0000259" key="8">
    <source>
        <dbReference type="PROSITE" id="PS50850"/>
    </source>
</evidence>
<evidence type="ECO:0000256" key="7">
    <source>
        <dbReference type="SAM" id="Phobius"/>
    </source>
</evidence>
<feature type="transmembrane region" description="Helical" evidence="7">
    <location>
        <begin position="333"/>
        <end position="355"/>
    </location>
</feature>
<feature type="transmembrane region" description="Helical" evidence="7">
    <location>
        <begin position="463"/>
        <end position="482"/>
    </location>
</feature>
<keyword evidence="2" id="KW-0813">Transport</keyword>
<dbReference type="PROSITE" id="PS50850">
    <property type="entry name" value="MFS"/>
    <property type="match status" value="1"/>
</dbReference>
<dbReference type="PANTHER" id="PTHR23504">
    <property type="entry name" value="MAJOR FACILITATOR SUPERFAMILY DOMAIN-CONTAINING PROTEIN 10"/>
    <property type="match status" value="1"/>
</dbReference>
<sequence>MIRCTEAMAWTSIFSYVYFMIGAFDGVKEYQIPLYAGLLIAVFTFCEFLSGMLWAKLADVIGRRWSLLLGCIGCMVTALTFGIASSLWVALLSRAIGGLSNPNVGVVNTCVGELAVNKETQARAFSIIPFFRSLGNILGPVLGGFLAEPNKRFPELFSQNIWRLYPFLLPNFAISFLALLGFLLGLLFLRETHPGFLDRRSLYDKIASRTLDVQYSSVARVDYQDAEELDRLGEDQRMDPDEGEASIPKPPVDPETRLGSGREHQPIQVKGVITTQVWLQIASVCSLAYHKVSSDVIIPTFLALPAKGRPESTRIQARGPGVEGGFGLDAREIGLILFSQAIVAIAAQACLIPNLVARFGALRTYKWILRGYPVLYILTPFTAQLVSPLSVVAVSSDLWLKVVVSSTAYVCSNILITNTTPDRMSLAKVNGVAASLGCLARAIGPSLSGQILTWSMKSHHLELAFWGLSLVALAGTAESFFLRDQP</sequence>
<evidence type="ECO:0000256" key="4">
    <source>
        <dbReference type="ARBA" id="ARBA00022989"/>
    </source>
</evidence>
<proteinExistence type="predicted"/>
<evidence type="ECO:0000256" key="5">
    <source>
        <dbReference type="ARBA" id="ARBA00023136"/>
    </source>
</evidence>